<dbReference type="EMBL" id="QRDV01000008">
    <property type="protein sequence ID" value="RED42724.1"/>
    <property type="molecule type" value="Genomic_DNA"/>
</dbReference>
<organism evidence="1 2">
    <name type="scientific">Winogradskyella eximia</name>
    <dbReference type="NCBI Taxonomy" id="262006"/>
    <lineage>
        <taxon>Bacteria</taxon>
        <taxon>Pseudomonadati</taxon>
        <taxon>Bacteroidota</taxon>
        <taxon>Flavobacteriia</taxon>
        <taxon>Flavobacteriales</taxon>
        <taxon>Flavobacteriaceae</taxon>
        <taxon>Winogradskyella</taxon>
    </lineage>
</organism>
<evidence type="ECO:0000313" key="2">
    <source>
        <dbReference type="Proteomes" id="UP000256980"/>
    </source>
</evidence>
<gene>
    <name evidence="1" type="ORF">DFQ10_108131</name>
</gene>
<dbReference type="Proteomes" id="UP000256980">
    <property type="component" value="Unassembled WGS sequence"/>
</dbReference>
<sequence length="160" mass="18143">MKKTIIGIIIIFLSGLKLFSQNTYTVDKFNISFETTEKLEFSLVETENVASFENDNVAVDIEIIPIEQESKKFRKNLKKGAKEIAKDFGLKKIKDGGKLLKVDNGYYVKGLDFDEGTKYPVIIIAALNYDKGIAYEISIDCYNLNETESNRIINSIKLVK</sequence>
<reference evidence="1 2" key="1">
    <citation type="submission" date="2018-07" db="EMBL/GenBank/DDBJ databases">
        <title>Genomic Encyclopedia of Type Strains, Phase III (KMG-III): the genomes of soil and plant-associated and newly described type strains.</title>
        <authorList>
            <person name="Whitman W."/>
        </authorList>
    </citation>
    <scope>NUCLEOTIDE SEQUENCE [LARGE SCALE GENOMIC DNA]</scope>
    <source>
        <strain evidence="1 2">CECT 7946</strain>
    </source>
</reference>
<evidence type="ECO:0000313" key="1">
    <source>
        <dbReference type="EMBL" id="RED42724.1"/>
    </source>
</evidence>
<evidence type="ECO:0008006" key="3">
    <source>
        <dbReference type="Google" id="ProtNLM"/>
    </source>
</evidence>
<accession>A0A3D9GZN9</accession>
<proteinExistence type="predicted"/>
<dbReference type="AlphaFoldDB" id="A0A3D9GZN9"/>
<comment type="caution">
    <text evidence="1">The sequence shown here is derived from an EMBL/GenBank/DDBJ whole genome shotgun (WGS) entry which is preliminary data.</text>
</comment>
<name>A0A3D9GZN9_9FLAO</name>
<protein>
    <recommendedName>
        <fullName evidence="3">PsbP protein</fullName>
    </recommendedName>
</protein>
<keyword evidence="2" id="KW-1185">Reference proteome</keyword>